<proteinExistence type="predicted"/>
<protein>
    <submittedName>
        <fullName evidence="1">Uncharacterized protein</fullName>
    </submittedName>
</protein>
<organism evidence="1 2">
    <name type="scientific">Flexivirga endophytica</name>
    <dbReference type="NCBI Taxonomy" id="1849103"/>
    <lineage>
        <taxon>Bacteria</taxon>
        <taxon>Bacillati</taxon>
        <taxon>Actinomycetota</taxon>
        <taxon>Actinomycetes</taxon>
        <taxon>Micrococcales</taxon>
        <taxon>Dermacoccaceae</taxon>
        <taxon>Flexivirga</taxon>
    </lineage>
</organism>
<dbReference type="EMBL" id="BMHI01000002">
    <property type="protein sequence ID" value="GGB24069.1"/>
    <property type="molecule type" value="Genomic_DNA"/>
</dbReference>
<gene>
    <name evidence="1" type="ORF">GCM10011492_12480</name>
</gene>
<reference evidence="1" key="2">
    <citation type="submission" date="2020-09" db="EMBL/GenBank/DDBJ databases">
        <authorList>
            <person name="Sun Q."/>
            <person name="Zhou Y."/>
        </authorList>
    </citation>
    <scope>NUCLEOTIDE SEQUENCE</scope>
    <source>
        <strain evidence="1">CGMCC 1.15085</strain>
    </source>
</reference>
<evidence type="ECO:0000313" key="1">
    <source>
        <dbReference type="EMBL" id="GGB24069.1"/>
    </source>
</evidence>
<keyword evidence="2" id="KW-1185">Reference proteome</keyword>
<sequence length="87" mass="9568">MREFEAGDVGHPGRVADLQTDDIGYFDNVGVTRRITGHGRLALLAAIVHPIKTTVTRRTQCRSLYVDGRVGNYVTGVVRAMTPRPMS</sequence>
<name>A0A916SYR4_9MICO</name>
<accession>A0A916SYR4</accession>
<dbReference type="Proteomes" id="UP000636793">
    <property type="component" value="Unassembled WGS sequence"/>
</dbReference>
<comment type="caution">
    <text evidence="1">The sequence shown here is derived from an EMBL/GenBank/DDBJ whole genome shotgun (WGS) entry which is preliminary data.</text>
</comment>
<dbReference type="AlphaFoldDB" id="A0A916SYR4"/>
<reference evidence="1" key="1">
    <citation type="journal article" date="2014" name="Int. J. Syst. Evol. Microbiol.">
        <title>Complete genome sequence of Corynebacterium casei LMG S-19264T (=DSM 44701T), isolated from a smear-ripened cheese.</title>
        <authorList>
            <consortium name="US DOE Joint Genome Institute (JGI-PGF)"/>
            <person name="Walter F."/>
            <person name="Albersmeier A."/>
            <person name="Kalinowski J."/>
            <person name="Ruckert C."/>
        </authorList>
    </citation>
    <scope>NUCLEOTIDE SEQUENCE</scope>
    <source>
        <strain evidence="1">CGMCC 1.15085</strain>
    </source>
</reference>
<evidence type="ECO:0000313" key="2">
    <source>
        <dbReference type="Proteomes" id="UP000636793"/>
    </source>
</evidence>